<evidence type="ECO:0000256" key="1">
    <source>
        <dbReference type="ARBA" id="ARBA00022754"/>
    </source>
</evidence>
<keyword evidence="2 3" id="KW-0175">Coiled coil</keyword>
<evidence type="ECO:0000256" key="2">
    <source>
        <dbReference type="ARBA" id="ARBA00023054"/>
    </source>
</evidence>
<dbReference type="Gene3D" id="1.20.5.500">
    <property type="entry name" value="Single helix bin"/>
    <property type="match status" value="1"/>
</dbReference>
<keyword evidence="5" id="KW-1185">Reference proteome</keyword>
<dbReference type="Gene3D" id="1.20.5.170">
    <property type="match status" value="1"/>
</dbReference>
<dbReference type="GeneID" id="102193378"/>
<dbReference type="PANTHER" id="PTHR23239">
    <property type="entry name" value="INTERMEDIATE FILAMENT"/>
    <property type="match status" value="1"/>
</dbReference>
<evidence type="ECO:0000313" key="5">
    <source>
        <dbReference type="Proteomes" id="UP000695023"/>
    </source>
</evidence>
<dbReference type="GO" id="GO:0005198">
    <property type="term" value="F:structural molecule activity"/>
    <property type="evidence" value="ECO:0007669"/>
    <property type="project" value="InterPro"/>
</dbReference>
<dbReference type="InterPro" id="IPR039008">
    <property type="entry name" value="IF_rod_dom"/>
</dbReference>
<dbReference type="FunFam" id="1.20.5.170:FF:000002">
    <property type="entry name" value="Type I keratin KA11"/>
    <property type="match status" value="1"/>
</dbReference>
<organism evidence="5 6">
    <name type="scientific">Pundamilia nyererei</name>
    <dbReference type="NCBI Taxonomy" id="303518"/>
    <lineage>
        <taxon>Eukaryota</taxon>
        <taxon>Metazoa</taxon>
        <taxon>Chordata</taxon>
        <taxon>Craniata</taxon>
        <taxon>Vertebrata</taxon>
        <taxon>Euteleostomi</taxon>
        <taxon>Actinopterygii</taxon>
        <taxon>Neopterygii</taxon>
        <taxon>Teleostei</taxon>
        <taxon>Neoteleostei</taxon>
        <taxon>Acanthomorphata</taxon>
        <taxon>Ovalentaria</taxon>
        <taxon>Cichlomorphae</taxon>
        <taxon>Cichliformes</taxon>
        <taxon>Cichlidae</taxon>
        <taxon>African cichlids</taxon>
        <taxon>Pseudocrenilabrinae</taxon>
        <taxon>Haplochromini</taxon>
        <taxon>Pundamilia</taxon>
    </lineage>
</organism>
<dbReference type="InterPro" id="IPR002957">
    <property type="entry name" value="Keratin_I"/>
</dbReference>
<proteinExistence type="predicted"/>
<dbReference type="PROSITE" id="PS51842">
    <property type="entry name" value="IF_ROD_2"/>
    <property type="match status" value="1"/>
</dbReference>
<dbReference type="Pfam" id="PF00038">
    <property type="entry name" value="Filament"/>
    <property type="match status" value="1"/>
</dbReference>
<dbReference type="GO" id="GO:0005882">
    <property type="term" value="C:intermediate filament"/>
    <property type="evidence" value="ECO:0007669"/>
    <property type="project" value="UniProtKB-KW"/>
</dbReference>
<evidence type="ECO:0000256" key="3">
    <source>
        <dbReference type="SAM" id="Coils"/>
    </source>
</evidence>
<feature type="coiled-coil region" evidence="3">
    <location>
        <begin position="262"/>
        <end position="335"/>
    </location>
</feature>
<name>A0A9Y6M0D5_9CICH</name>
<dbReference type="SMART" id="SM01391">
    <property type="entry name" value="Filament"/>
    <property type="match status" value="1"/>
</dbReference>
<dbReference type="Gene3D" id="1.20.5.1160">
    <property type="entry name" value="Vasodilator-stimulated phosphoprotein"/>
    <property type="match status" value="1"/>
</dbReference>
<keyword evidence="1" id="KW-0403">Intermediate filament</keyword>
<evidence type="ECO:0000313" key="6">
    <source>
        <dbReference type="RefSeq" id="XP_013766966.1"/>
    </source>
</evidence>
<dbReference type="RefSeq" id="XP_013766966.1">
    <property type="nucleotide sequence ID" value="XM_013911512.1"/>
</dbReference>
<gene>
    <name evidence="6" type="primary">LOC102193378</name>
</gene>
<reference evidence="6" key="1">
    <citation type="submission" date="2025-08" db="UniProtKB">
        <authorList>
            <consortium name="RefSeq"/>
        </authorList>
    </citation>
    <scope>IDENTIFICATION</scope>
</reference>
<feature type="coiled-coil region" evidence="3">
    <location>
        <begin position="142"/>
        <end position="180"/>
    </location>
</feature>
<protein>
    <submittedName>
        <fullName evidence="6">Keratin, type I cytoskeletal 20-like</fullName>
    </submittedName>
</protein>
<accession>A0A9Y6M0D5</accession>
<dbReference type="AlphaFoldDB" id="A0A9Y6M0D5"/>
<sequence length="391" mass="44127">MAASLTQHSSYSVKQRTYSSSSLGGWKQSSTSSVGYTPSVHGGAGGYGTRISRSNSVFSLGSVGSYGETSVVGDGKATMQDLNDRLADYLAKIARRFAENQAIHVQLDNAQLAAEDFKMKYDMEMNLHLTVEADVSRLRAVRDSLTLGISDLELSIEDLKAELAQMKANHKEEMSQLSIQCSGSVNVEVDSAHSTDLTKVLEEMREQYETVVSKNKLEVEKWFQSKVEILQKEIIVSQTDVKTFHKELSILKKTYQSLMISRQSAHTEITCLQENLEEVKSRYSLQLQQLQFTISTLETELQELKASLLRVQTEYNELLDIKMRLEMEIAEYRRLLEGEHYEKKEVVVISKVVEVEERKPHIEKRVKTIIEEIVDGQVVASSEATQVETVQ</sequence>
<dbReference type="SUPFAM" id="SSF64593">
    <property type="entry name" value="Intermediate filament protein, coiled coil region"/>
    <property type="match status" value="1"/>
</dbReference>
<dbReference type="Proteomes" id="UP000695023">
    <property type="component" value="Unplaced"/>
</dbReference>
<feature type="domain" description="IF rod" evidence="4">
    <location>
        <begin position="75"/>
        <end position="343"/>
    </location>
</feature>
<evidence type="ECO:0000259" key="4">
    <source>
        <dbReference type="PROSITE" id="PS51842"/>
    </source>
</evidence>
<dbReference type="PANTHER" id="PTHR23239:SF180">
    <property type="entry name" value="KERATIN, TYPE I CYTOSKELETAL 17"/>
    <property type="match status" value="1"/>
</dbReference>
<dbReference type="PRINTS" id="PR01248">
    <property type="entry name" value="TYPE1KERATIN"/>
</dbReference>